<dbReference type="RefSeq" id="WP_047824526.1">
    <property type="nucleotide sequence ID" value="NZ_CP011771.1"/>
</dbReference>
<dbReference type="PANTHER" id="PTHR43353:SF5">
    <property type="entry name" value="SUCCINATE-SEMIALDEHYDE DEHYDROGENASE, MITOCHONDRIAL"/>
    <property type="match status" value="1"/>
</dbReference>
<dbReference type="Gene3D" id="3.40.605.10">
    <property type="entry name" value="Aldehyde Dehydrogenase, Chain A, domain 1"/>
    <property type="match status" value="1"/>
</dbReference>
<evidence type="ECO:0000313" key="5">
    <source>
        <dbReference type="Proteomes" id="UP000035287"/>
    </source>
</evidence>
<name>A0A0G3XND8_9SPHN</name>
<dbReference type="InterPro" id="IPR016160">
    <property type="entry name" value="Ald_DH_CS_CYS"/>
</dbReference>
<gene>
    <name evidence="4" type="primary">gabD</name>
    <name evidence="4" type="ORF">AB433_18215</name>
</gene>
<dbReference type="EMBL" id="CP011771">
    <property type="protein sequence ID" value="AKM12073.1"/>
    <property type="molecule type" value="Genomic_DNA"/>
</dbReference>
<proteinExistence type="inferred from homology"/>
<accession>A0A0G3XND8</accession>
<dbReference type="GO" id="GO:0009450">
    <property type="term" value="P:gamma-aminobutyric acid catabolic process"/>
    <property type="evidence" value="ECO:0007669"/>
    <property type="project" value="InterPro"/>
</dbReference>
<dbReference type="EC" id="1.2.1.16" evidence="4"/>
<evidence type="ECO:0000256" key="2">
    <source>
        <dbReference type="ARBA" id="ARBA00023002"/>
    </source>
</evidence>
<keyword evidence="4" id="KW-0614">Plasmid</keyword>
<reference evidence="4 5" key="1">
    <citation type="submission" date="2015-06" db="EMBL/GenBank/DDBJ databases">
        <authorList>
            <person name="Zeng Y."/>
            <person name="Huang Y."/>
        </authorList>
    </citation>
    <scope>NUCLEOTIDE SEQUENCE [LARGE SCALE GENOMIC DNA]</scope>
    <source>
        <strain evidence="4 5">PQ-2</strain>
        <plasmid evidence="4 5">p1</plasmid>
    </source>
</reference>
<comment type="similarity">
    <text evidence="1 3">Belongs to the aldehyde dehydrogenase family.</text>
</comment>
<dbReference type="KEGG" id="cna:AB433_18215"/>
<dbReference type="PROSITE" id="PS00070">
    <property type="entry name" value="ALDEHYDE_DEHYDR_CYS"/>
    <property type="match status" value="1"/>
</dbReference>
<dbReference type="InterPro" id="IPR015590">
    <property type="entry name" value="Aldehyde_DH_dom"/>
</dbReference>
<geneLocation type="plasmid" evidence="4 5">
    <name>p1</name>
</geneLocation>
<evidence type="ECO:0000313" key="4">
    <source>
        <dbReference type="EMBL" id="AKM12073.1"/>
    </source>
</evidence>
<dbReference type="FunFam" id="3.40.605.10:FF:000005">
    <property type="entry name" value="Succinate-semialdehyde dehydrogenase I"/>
    <property type="match status" value="1"/>
</dbReference>
<dbReference type="NCBIfam" id="TIGR01780">
    <property type="entry name" value="SSADH"/>
    <property type="match status" value="1"/>
</dbReference>
<dbReference type="PATRIC" id="fig|1348774.3.peg.3834"/>
<dbReference type="Pfam" id="PF00171">
    <property type="entry name" value="Aldedh"/>
    <property type="match status" value="1"/>
</dbReference>
<dbReference type="OrthoDB" id="9761688at2"/>
<dbReference type="InterPro" id="IPR016163">
    <property type="entry name" value="Ald_DH_C"/>
</dbReference>
<evidence type="ECO:0000256" key="3">
    <source>
        <dbReference type="RuleBase" id="RU003345"/>
    </source>
</evidence>
<dbReference type="FunFam" id="3.40.309.10:FF:000004">
    <property type="entry name" value="Succinate-semialdehyde dehydrogenase I"/>
    <property type="match status" value="1"/>
</dbReference>
<dbReference type="PANTHER" id="PTHR43353">
    <property type="entry name" value="SUCCINATE-SEMIALDEHYDE DEHYDROGENASE, MITOCHONDRIAL"/>
    <property type="match status" value="1"/>
</dbReference>
<dbReference type="PROSITE" id="PS00687">
    <property type="entry name" value="ALDEHYDE_DEHYDR_GLU"/>
    <property type="match status" value="1"/>
</dbReference>
<protein>
    <submittedName>
        <fullName evidence="4">Succinate-semialdehyde dehydrogenase</fullName>
        <ecNumber evidence="4">1.2.1.16</ecNumber>
    </submittedName>
</protein>
<dbReference type="Proteomes" id="UP000035287">
    <property type="component" value="Plasmid p1"/>
</dbReference>
<dbReference type="InterPro" id="IPR029510">
    <property type="entry name" value="Ald_DH_CS_GLU"/>
</dbReference>
<keyword evidence="5" id="KW-1185">Reference proteome</keyword>
<organism evidence="4 5">
    <name type="scientific">Croceicoccus naphthovorans</name>
    <dbReference type="NCBI Taxonomy" id="1348774"/>
    <lineage>
        <taxon>Bacteria</taxon>
        <taxon>Pseudomonadati</taxon>
        <taxon>Pseudomonadota</taxon>
        <taxon>Alphaproteobacteria</taxon>
        <taxon>Sphingomonadales</taxon>
        <taxon>Erythrobacteraceae</taxon>
        <taxon>Croceicoccus</taxon>
    </lineage>
</organism>
<dbReference type="InterPro" id="IPR016161">
    <property type="entry name" value="Ald_DH/histidinol_DH"/>
</dbReference>
<dbReference type="InterPro" id="IPR050740">
    <property type="entry name" value="Aldehyde_DH_Superfamily"/>
</dbReference>
<dbReference type="SUPFAM" id="SSF53720">
    <property type="entry name" value="ALDH-like"/>
    <property type="match status" value="1"/>
</dbReference>
<evidence type="ECO:0000256" key="1">
    <source>
        <dbReference type="ARBA" id="ARBA00009986"/>
    </source>
</evidence>
<sequence>MPVSHPFLSRPEFAEGLPVVDGEAIATAERAIAVINPATGMALTEIPLLGAVEANRAVESNARAFGEWRAHSAAERAAILHAWFALVRENRNDLAMLLTAEQGKPLAEALGEIDYAASFIQWFAEEARRINGEIIPAQRDRRILVLKQPVGLVGAITPWNFPAAMITRKVAPALAAGCTVTLKPAELTPLTAFALARLALEAGVPAGAFNVIAGDAPAIGSVLTSHPGVAKFTFTGSTAVGKLLTAQCATTLKRVSMELGGNAPLIVFDDADIDVAVAGTIASKFRNTGQTCVCANRILVQNGIHDRFAEALAARVAAFRVGNGLEGETDQGPLITAAALHKVREHVGDAVGRGARIVTGGEGHEAGELFHQPTVLTGANPDMRLALEETFGPVAPLFRFETEAEALTLANSTRSGLAAYAFTRDMDRFWRLAERLEVGMVGFNNGIISSETMPFGGVKESGLGREGSRHGIDEFLELKAISLGLPPQPAIEAEKPRRT</sequence>
<dbReference type="AlphaFoldDB" id="A0A0G3XND8"/>
<dbReference type="GO" id="GO:0004777">
    <property type="term" value="F:succinate-semialdehyde dehydrogenase (NAD+) activity"/>
    <property type="evidence" value="ECO:0007669"/>
    <property type="project" value="TreeGrafter"/>
</dbReference>
<dbReference type="CDD" id="cd07103">
    <property type="entry name" value="ALDH_F5_SSADH_GabD"/>
    <property type="match status" value="1"/>
</dbReference>
<dbReference type="InterPro" id="IPR016162">
    <property type="entry name" value="Ald_DH_N"/>
</dbReference>
<dbReference type="Gene3D" id="3.40.309.10">
    <property type="entry name" value="Aldehyde Dehydrogenase, Chain A, domain 2"/>
    <property type="match status" value="1"/>
</dbReference>
<keyword evidence="2 3" id="KW-0560">Oxidoreductase</keyword>
<dbReference type="InterPro" id="IPR010102">
    <property type="entry name" value="Succ_semiAld_DH"/>
</dbReference>